<evidence type="ECO:0000313" key="2">
    <source>
        <dbReference type="Proteomes" id="UP000616885"/>
    </source>
</evidence>
<evidence type="ECO:0000313" key="1">
    <source>
        <dbReference type="EMBL" id="KAF9757310.1"/>
    </source>
</evidence>
<dbReference type="AlphaFoldDB" id="A0A8H7NJR5"/>
<dbReference type="Proteomes" id="UP000616885">
    <property type="component" value="Unassembled WGS sequence"/>
</dbReference>
<proteinExistence type="predicted"/>
<protein>
    <submittedName>
        <fullName evidence="1">Uncharacterized protein</fullName>
    </submittedName>
</protein>
<sequence length="113" mass="12292">MTSVQVTPDGLQPHPHGFVLEMGVLTPGLSNPSYRPPCPVGWKRGETTLGKELSYAFHLPLQEHPSQGYLGPLSESMVLVTLWLFIGENIIGAFKVSCLLEAPQAAVSTWGYD</sequence>
<name>A0A8H7NJR5_BIOOC</name>
<dbReference type="EMBL" id="JADCTT010000002">
    <property type="protein sequence ID" value="KAF9757310.1"/>
    <property type="molecule type" value="Genomic_DNA"/>
</dbReference>
<reference evidence="1" key="1">
    <citation type="submission" date="2020-10" db="EMBL/GenBank/DDBJ databases">
        <title>High-Quality Genome Resource of Clonostachys rosea strain S41 by Oxford Nanopore Long-Read Sequencing.</title>
        <authorList>
            <person name="Wang H."/>
        </authorList>
    </citation>
    <scope>NUCLEOTIDE SEQUENCE</scope>
    <source>
        <strain evidence="1">S41</strain>
    </source>
</reference>
<comment type="caution">
    <text evidence="1">The sequence shown here is derived from an EMBL/GenBank/DDBJ whole genome shotgun (WGS) entry which is preliminary data.</text>
</comment>
<gene>
    <name evidence="1" type="ORF">IM811_008254</name>
</gene>
<accession>A0A8H7NJR5</accession>
<organism evidence="1 2">
    <name type="scientific">Bionectria ochroleuca</name>
    <name type="common">Gliocladium roseum</name>
    <dbReference type="NCBI Taxonomy" id="29856"/>
    <lineage>
        <taxon>Eukaryota</taxon>
        <taxon>Fungi</taxon>
        <taxon>Dikarya</taxon>
        <taxon>Ascomycota</taxon>
        <taxon>Pezizomycotina</taxon>
        <taxon>Sordariomycetes</taxon>
        <taxon>Hypocreomycetidae</taxon>
        <taxon>Hypocreales</taxon>
        <taxon>Bionectriaceae</taxon>
        <taxon>Clonostachys</taxon>
    </lineage>
</organism>